<keyword evidence="2 4" id="KW-0238">DNA-binding</keyword>
<feature type="domain" description="Tyr recombinase" evidence="5">
    <location>
        <begin position="153"/>
        <end position="334"/>
    </location>
</feature>
<accession>A0A7Z0DT19</accession>
<dbReference type="Pfam" id="PF02899">
    <property type="entry name" value="Phage_int_SAM_1"/>
    <property type="match status" value="1"/>
</dbReference>
<reference evidence="7 8" key="1">
    <citation type="submission" date="2020-07" db="EMBL/GenBank/DDBJ databases">
        <title>Sequencing the genomes of 1000 actinobacteria strains.</title>
        <authorList>
            <person name="Klenk H.-P."/>
        </authorList>
    </citation>
    <scope>NUCLEOTIDE SEQUENCE [LARGE SCALE GENOMIC DNA]</scope>
    <source>
        <strain evidence="7 8">DSM 26487</strain>
    </source>
</reference>
<comment type="caution">
    <text evidence="7">The sequence shown here is derived from an EMBL/GenBank/DDBJ whole genome shotgun (WGS) entry which is preliminary data.</text>
</comment>
<evidence type="ECO:0000313" key="8">
    <source>
        <dbReference type="Proteomes" id="UP000564496"/>
    </source>
</evidence>
<dbReference type="SUPFAM" id="SSF56349">
    <property type="entry name" value="DNA breaking-rejoining enzymes"/>
    <property type="match status" value="1"/>
</dbReference>
<dbReference type="InterPro" id="IPR004107">
    <property type="entry name" value="Integrase_SAM-like_N"/>
</dbReference>
<keyword evidence="8" id="KW-1185">Reference proteome</keyword>
<protein>
    <submittedName>
        <fullName evidence="7">Site-specific recombinase XerD</fullName>
    </submittedName>
</protein>
<sequence>MNEDIDQGDREAEAVTAANVPEAEVEPVAGEIVEATLDDVRATFLEPLWQLPREQRAGALSQRFLLSYSGHTRRAYGLDLIDWFSWCASLGIDPLDANRAAVDGYRQHLETSAAPATIARRLSTLAGFYKYAVAEGVLASSPLEHVKRPGMPADSPTLGLDRVEAKALLAEAGEHSSRALALVALLLHDGLRISEALNADVEDLGSVRGHRTLSITRKGGARRDVVLAPATAAVVDAYVGDRGPGPVFTTKSGNRLDQPGAFRLIRRIARAAGIEHADRISPHSLRHTFVTLAREAGVPLEDVQDAAGHADPRTTRRYDRGRHNLDRHPAYTLAAFLAD</sequence>
<dbReference type="InterPro" id="IPR011010">
    <property type="entry name" value="DNA_brk_join_enz"/>
</dbReference>
<proteinExistence type="predicted"/>
<keyword evidence="1" id="KW-0229">DNA integration</keyword>
<dbReference type="PANTHER" id="PTHR30349">
    <property type="entry name" value="PHAGE INTEGRASE-RELATED"/>
    <property type="match status" value="1"/>
</dbReference>
<dbReference type="Pfam" id="PF00589">
    <property type="entry name" value="Phage_integrase"/>
    <property type="match status" value="1"/>
</dbReference>
<evidence type="ECO:0000256" key="1">
    <source>
        <dbReference type="ARBA" id="ARBA00022908"/>
    </source>
</evidence>
<dbReference type="Gene3D" id="1.10.443.10">
    <property type="entry name" value="Intergrase catalytic core"/>
    <property type="match status" value="1"/>
</dbReference>
<dbReference type="PROSITE" id="PS51900">
    <property type="entry name" value="CB"/>
    <property type="match status" value="1"/>
</dbReference>
<dbReference type="Gene3D" id="1.10.150.130">
    <property type="match status" value="1"/>
</dbReference>
<dbReference type="PANTHER" id="PTHR30349:SF81">
    <property type="entry name" value="TYROSINE RECOMBINASE XERC"/>
    <property type="match status" value="1"/>
</dbReference>
<feature type="domain" description="Core-binding (CB)" evidence="6">
    <location>
        <begin position="55"/>
        <end position="133"/>
    </location>
</feature>
<dbReference type="GO" id="GO:0003677">
    <property type="term" value="F:DNA binding"/>
    <property type="evidence" value="ECO:0007669"/>
    <property type="project" value="UniProtKB-UniRule"/>
</dbReference>
<dbReference type="AlphaFoldDB" id="A0A7Z0DT19"/>
<dbReference type="GO" id="GO:0006310">
    <property type="term" value="P:DNA recombination"/>
    <property type="evidence" value="ECO:0007669"/>
    <property type="project" value="UniProtKB-KW"/>
</dbReference>
<dbReference type="InterPro" id="IPR010998">
    <property type="entry name" value="Integrase_recombinase_N"/>
</dbReference>
<evidence type="ECO:0000313" key="7">
    <source>
        <dbReference type="EMBL" id="NYI81250.1"/>
    </source>
</evidence>
<dbReference type="InterPro" id="IPR050090">
    <property type="entry name" value="Tyrosine_recombinase_XerCD"/>
</dbReference>
<dbReference type="GO" id="GO:0015074">
    <property type="term" value="P:DNA integration"/>
    <property type="evidence" value="ECO:0007669"/>
    <property type="project" value="UniProtKB-KW"/>
</dbReference>
<gene>
    <name evidence="7" type="ORF">BJ988_005958</name>
</gene>
<evidence type="ECO:0000256" key="2">
    <source>
        <dbReference type="ARBA" id="ARBA00023125"/>
    </source>
</evidence>
<organism evidence="7 8">
    <name type="scientific">Nocardioides panzhihuensis</name>
    <dbReference type="NCBI Taxonomy" id="860243"/>
    <lineage>
        <taxon>Bacteria</taxon>
        <taxon>Bacillati</taxon>
        <taxon>Actinomycetota</taxon>
        <taxon>Actinomycetes</taxon>
        <taxon>Propionibacteriales</taxon>
        <taxon>Nocardioidaceae</taxon>
        <taxon>Nocardioides</taxon>
    </lineage>
</organism>
<dbReference type="Proteomes" id="UP000564496">
    <property type="component" value="Unassembled WGS sequence"/>
</dbReference>
<dbReference type="InterPro" id="IPR013762">
    <property type="entry name" value="Integrase-like_cat_sf"/>
</dbReference>
<evidence type="ECO:0000256" key="3">
    <source>
        <dbReference type="ARBA" id="ARBA00023172"/>
    </source>
</evidence>
<evidence type="ECO:0000259" key="6">
    <source>
        <dbReference type="PROSITE" id="PS51900"/>
    </source>
</evidence>
<dbReference type="InterPro" id="IPR044068">
    <property type="entry name" value="CB"/>
</dbReference>
<evidence type="ECO:0000256" key="4">
    <source>
        <dbReference type="PROSITE-ProRule" id="PRU01248"/>
    </source>
</evidence>
<dbReference type="EMBL" id="JACBZR010000002">
    <property type="protein sequence ID" value="NYI81250.1"/>
    <property type="molecule type" value="Genomic_DNA"/>
</dbReference>
<evidence type="ECO:0000259" key="5">
    <source>
        <dbReference type="PROSITE" id="PS51898"/>
    </source>
</evidence>
<dbReference type="PROSITE" id="PS51898">
    <property type="entry name" value="TYR_RECOMBINASE"/>
    <property type="match status" value="1"/>
</dbReference>
<name>A0A7Z0DT19_9ACTN</name>
<dbReference type="InterPro" id="IPR002104">
    <property type="entry name" value="Integrase_catalytic"/>
</dbReference>
<keyword evidence="3" id="KW-0233">DNA recombination</keyword>
<dbReference type="RefSeq" id="WP_179661818.1">
    <property type="nucleotide sequence ID" value="NZ_JACBZR010000002.1"/>
</dbReference>